<accession>A0ABR0HAN9</accession>
<evidence type="ECO:0008006" key="5">
    <source>
        <dbReference type="Google" id="ProtNLM"/>
    </source>
</evidence>
<evidence type="ECO:0000256" key="1">
    <source>
        <dbReference type="SAM" id="MobiDB-lite"/>
    </source>
</evidence>
<proteinExistence type="predicted"/>
<comment type="caution">
    <text evidence="3">The sequence shown here is derived from an EMBL/GenBank/DDBJ whole genome shotgun (WGS) entry which is preliminary data.</text>
</comment>
<gene>
    <name evidence="3" type="ORF">QC763_0077290</name>
</gene>
<sequence length="248" mass="27435">MGYLLRYILLVTLIAPSAVLSLPQSPAPSKASADGQCGGEFTCITSTCGNTEEHCGPGCNPAFGLCDIPASSTFRTVTQQPATSCQKTETVFRTSITNVTQTVNKTEIVERTVLLFSTSTVLQTSTILQTNTIAASTMATVTNSDGFRTTSYNSHSHNDTDGNDYCNWKPCYRAGDKDCNYDCDDNEDGGEPSHQEWNDNCYCYQNSDRYQADHGDCDENYHHCRKNHAQENNPDEDKDENKEWGRDN</sequence>
<dbReference type="GeneID" id="87926193"/>
<evidence type="ECO:0000313" key="4">
    <source>
        <dbReference type="Proteomes" id="UP001326199"/>
    </source>
</evidence>
<organism evidence="3 4">
    <name type="scientific">Podospora pseudopauciseta</name>
    <dbReference type="NCBI Taxonomy" id="2093780"/>
    <lineage>
        <taxon>Eukaryota</taxon>
        <taxon>Fungi</taxon>
        <taxon>Dikarya</taxon>
        <taxon>Ascomycota</taxon>
        <taxon>Pezizomycotina</taxon>
        <taxon>Sordariomycetes</taxon>
        <taxon>Sordariomycetidae</taxon>
        <taxon>Sordariales</taxon>
        <taxon>Podosporaceae</taxon>
        <taxon>Podospora</taxon>
    </lineage>
</organism>
<name>A0ABR0HAN9_9PEZI</name>
<dbReference type="EMBL" id="JAFFHB010000006">
    <property type="protein sequence ID" value="KAK4665072.1"/>
    <property type="molecule type" value="Genomic_DNA"/>
</dbReference>
<evidence type="ECO:0000313" key="3">
    <source>
        <dbReference type="EMBL" id="KAK4665072.1"/>
    </source>
</evidence>
<dbReference type="RefSeq" id="XP_062765038.1">
    <property type="nucleotide sequence ID" value="XM_062906050.1"/>
</dbReference>
<evidence type="ECO:0000256" key="2">
    <source>
        <dbReference type="SAM" id="SignalP"/>
    </source>
</evidence>
<feature type="region of interest" description="Disordered" evidence="1">
    <location>
        <begin position="225"/>
        <end position="248"/>
    </location>
</feature>
<dbReference type="Proteomes" id="UP001326199">
    <property type="component" value="Unassembled WGS sequence"/>
</dbReference>
<protein>
    <recommendedName>
        <fullName evidence="5">Chitin-binding type-1 domain-containing protein</fullName>
    </recommendedName>
</protein>
<feature type="signal peptide" evidence="2">
    <location>
        <begin position="1"/>
        <end position="21"/>
    </location>
</feature>
<feature type="chain" id="PRO_5045679152" description="Chitin-binding type-1 domain-containing protein" evidence="2">
    <location>
        <begin position="22"/>
        <end position="248"/>
    </location>
</feature>
<keyword evidence="4" id="KW-1185">Reference proteome</keyword>
<reference evidence="3 4" key="1">
    <citation type="journal article" date="2023" name="bioRxiv">
        <title>High-quality genome assemblies of four members of thePodospora anserinaspecies complex.</title>
        <authorList>
            <person name="Ament-Velasquez S.L."/>
            <person name="Vogan A.A."/>
            <person name="Wallerman O."/>
            <person name="Hartmann F."/>
            <person name="Gautier V."/>
            <person name="Silar P."/>
            <person name="Giraud T."/>
            <person name="Johannesson H."/>
        </authorList>
    </citation>
    <scope>NUCLEOTIDE SEQUENCE [LARGE SCALE GENOMIC DNA]</scope>
    <source>
        <strain evidence="3 4">CBS 411.78</strain>
    </source>
</reference>
<keyword evidence="2" id="KW-0732">Signal</keyword>
<feature type="compositionally biased region" description="Basic and acidic residues" evidence="1">
    <location>
        <begin position="239"/>
        <end position="248"/>
    </location>
</feature>